<dbReference type="Pfam" id="PF01252">
    <property type="entry name" value="Peptidase_A8"/>
    <property type="match status" value="1"/>
</dbReference>
<dbReference type="Proteomes" id="UP000823123">
    <property type="component" value="Unassembled WGS sequence"/>
</dbReference>
<evidence type="ECO:0000256" key="9">
    <source>
        <dbReference type="HAMAP-Rule" id="MF_00161"/>
    </source>
</evidence>
<comment type="subcellular location">
    <subcellularLocation>
        <location evidence="9">Cell membrane</location>
        <topology evidence="9">Multi-pass membrane protein</topology>
    </subcellularLocation>
</comment>
<comment type="function">
    <text evidence="9">This protein specifically catalyzes the removal of signal peptides from prolipoproteins.</text>
</comment>
<organism evidence="11 12">
    <name type="scientific">Parvimonas parva</name>
    <dbReference type="NCBI Taxonomy" id="2769485"/>
    <lineage>
        <taxon>Bacteria</taxon>
        <taxon>Bacillati</taxon>
        <taxon>Bacillota</taxon>
        <taxon>Tissierellia</taxon>
        <taxon>Tissierellales</taxon>
        <taxon>Peptoniphilaceae</taxon>
        <taxon>Parvimonas</taxon>
    </lineage>
</organism>
<dbReference type="EMBL" id="JACVDA010000003">
    <property type="protein sequence ID" value="MBK1468001.1"/>
    <property type="molecule type" value="Genomic_DNA"/>
</dbReference>
<evidence type="ECO:0000313" key="11">
    <source>
        <dbReference type="EMBL" id="MBK1468001.1"/>
    </source>
</evidence>
<keyword evidence="7 9" id="KW-1133">Transmembrane helix</keyword>
<evidence type="ECO:0000313" key="12">
    <source>
        <dbReference type="Proteomes" id="UP000823123"/>
    </source>
</evidence>
<evidence type="ECO:0000256" key="8">
    <source>
        <dbReference type="ARBA" id="ARBA00023136"/>
    </source>
</evidence>
<accession>A0ABS1C7D6</accession>
<protein>
    <recommendedName>
        <fullName evidence="9">Lipoprotein signal peptidase</fullName>
        <ecNumber evidence="9">3.4.23.36</ecNumber>
    </recommendedName>
    <alternativeName>
        <fullName evidence="9">Prolipoprotein signal peptidase</fullName>
    </alternativeName>
    <alternativeName>
        <fullName evidence="9">Signal peptidase II</fullName>
        <shortName evidence="9">SPase II</shortName>
    </alternativeName>
</protein>
<keyword evidence="8 9" id="KW-0472">Membrane</keyword>
<proteinExistence type="inferred from homology"/>
<evidence type="ECO:0000256" key="6">
    <source>
        <dbReference type="ARBA" id="ARBA00022801"/>
    </source>
</evidence>
<keyword evidence="5 9" id="KW-0064">Aspartyl protease</keyword>
<evidence type="ECO:0000256" key="4">
    <source>
        <dbReference type="ARBA" id="ARBA00022692"/>
    </source>
</evidence>
<evidence type="ECO:0000256" key="2">
    <source>
        <dbReference type="ARBA" id="ARBA00022475"/>
    </source>
</evidence>
<dbReference type="PANTHER" id="PTHR33695">
    <property type="entry name" value="LIPOPROTEIN SIGNAL PEPTIDASE"/>
    <property type="match status" value="1"/>
</dbReference>
<dbReference type="EC" id="3.4.23.36" evidence="9"/>
<dbReference type="HAMAP" id="MF_00161">
    <property type="entry name" value="LspA"/>
    <property type="match status" value="1"/>
</dbReference>
<gene>
    <name evidence="9 11" type="primary">lspA</name>
    <name evidence="11" type="ORF">IBJ83_01540</name>
</gene>
<keyword evidence="12" id="KW-1185">Reference proteome</keyword>
<keyword evidence="2 9" id="KW-1003">Cell membrane</keyword>
<dbReference type="GO" id="GO:0004190">
    <property type="term" value="F:aspartic-type endopeptidase activity"/>
    <property type="evidence" value="ECO:0007669"/>
    <property type="project" value="UniProtKB-EC"/>
</dbReference>
<comment type="similarity">
    <text evidence="1 9 10">Belongs to the peptidase A8 family.</text>
</comment>
<feature type="transmembrane region" description="Helical" evidence="9">
    <location>
        <begin position="57"/>
        <end position="75"/>
    </location>
</feature>
<evidence type="ECO:0000256" key="1">
    <source>
        <dbReference type="ARBA" id="ARBA00006139"/>
    </source>
</evidence>
<comment type="caution">
    <text evidence="11">The sequence shown here is derived from an EMBL/GenBank/DDBJ whole genome shotgun (WGS) entry which is preliminary data.</text>
</comment>
<evidence type="ECO:0000256" key="7">
    <source>
        <dbReference type="ARBA" id="ARBA00022989"/>
    </source>
</evidence>
<evidence type="ECO:0000256" key="3">
    <source>
        <dbReference type="ARBA" id="ARBA00022670"/>
    </source>
</evidence>
<comment type="pathway">
    <text evidence="9">Protein modification; lipoprotein biosynthesis (signal peptide cleavage).</text>
</comment>
<comment type="catalytic activity">
    <reaction evidence="9">
        <text>Release of signal peptides from bacterial membrane prolipoproteins. Hydrolyzes -Xaa-Yaa-Zaa-|-(S,diacylglyceryl)Cys-, in which Xaa is hydrophobic (preferably Leu), and Yaa (Ala or Ser) and Zaa (Gly or Ala) have small, neutral side chains.</text>
        <dbReference type="EC" id="3.4.23.36"/>
    </reaction>
</comment>
<sequence length="150" mass="17232">MIYVILIIGLFLDQITKYITLTKLKGVDSVVIIKDWLEFTYVENTGVAFGSFSGYKYFFIFISLVAFLAILFYINKNKEKISKIEQVLYALIACGALGNCIDRIRFSFVVDFIHTRFGGLYDFPVFNFADIYICVACFLLIVISFSKKEN</sequence>
<keyword evidence="3 9" id="KW-0645">Protease</keyword>
<reference evidence="11 12" key="1">
    <citation type="submission" date="2020-09" db="EMBL/GenBank/DDBJ databases">
        <title>Parvimonas S3374 sp. nov.</title>
        <authorList>
            <person name="Buhl M."/>
        </authorList>
    </citation>
    <scope>NUCLEOTIDE SEQUENCE [LARGE SCALE GENOMIC DNA]</scope>
    <source>
        <strain evidence="11 12">S3374</strain>
    </source>
</reference>
<dbReference type="PANTHER" id="PTHR33695:SF1">
    <property type="entry name" value="LIPOPROTEIN SIGNAL PEPTIDASE"/>
    <property type="match status" value="1"/>
</dbReference>
<feature type="transmembrane region" description="Helical" evidence="9">
    <location>
        <begin position="87"/>
        <end position="106"/>
    </location>
</feature>
<feature type="active site" evidence="9">
    <location>
        <position position="111"/>
    </location>
</feature>
<keyword evidence="4 9" id="KW-0812">Transmembrane</keyword>
<evidence type="ECO:0000256" key="10">
    <source>
        <dbReference type="RuleBase" id="RU004181"/>
    </source>
</evidence>
<keyword evidence="6 9" id="KW-0378">Hydrolase</keyword>
<name>A0ABS1C7D6_9FIRM</name>
<dbReference type="NCBIfam" id="TIGR00077">
    <property type="entry name" value="lspA"/>
    <property type="match status" value="1"/>
</dbReference>
<dbReference type="RefSeq" id="WP_201275070.1">
    <property type="nucleotide sequence ID" value="NZ_JACVDA010000003.1"/>
</dbReference>
<dbReference type="PRINTS" id="PR00781">
    <property type="entry name" value="LIPOSIGPTASE"/>
</dbReference>
<comment type="caution">
    <text evidence="9">Lacks conserved residue(s) required for the propagation of feature annotation.</text>
</comment>
<evidence type="ECO:0000256" key="5">
    <source>
        <dbReference type="ARBA" id="ARBA00022750"/>
    </source>
</evidence>
<dbReference type="InterPro" id="IPR001872">
    <property type="entry name" value="Peptidase_A8"/>
</dbReference>
<feature type="active site" evidence="9">
    <location>
        <position position="130"/>
    </location>
</feature>
<feature type="transmembrane region" description="Helical" evidence="9">
    <location>
        <begin position="126"/>
        <end position="145"/>
    </location>
</feature>